<protein>
    <recommendedName>
        <fullName evidence="4">DUF2987 domain-containing protein</fullName>
    </recommendedName>
</protein>
<accession>A0AA37TMU3</accession>
<dbReference type="Proteomes" id="UP001157439">
    <property type="component" value="Unassembled WGS sequence"/>
</dbReference>
<feature type="chain" id="PRO_5041281168" description="DUF2987 domain-containing protein" evidence="1">
    <location>
        <begin position="19"/>
        <end position="210"/>
    </location>
</feature>
<comment type="caution">
    <text evidence="2">The sequence shown here is derived from an EMBL/GenBank/DDBJ whole genome shotgun (WGS) entry which is preliminary data.</text>
</comment>
<dbReference type="RefSeq" id="WP_095499039.1">
    <property type="nucleotide sequence ID" value="NZ_BSPO01000003.1"/>
</dbReference>
<keyword evidence="3" id="KW-1185">Reference proteome</keyword>
<keyword evidence="1" id="KW-0732">Signal</keyword>
<name>A0AA37TMU3_9GAMM</name>
<sequence length="210" mass="23215">MKAVLALLAMLVPSITFADTIALEYGGFYDRLNSLKKAEVNLIDVKFFVRPAAQDSCEISSLTLINKKHRQSLMVGHDGSLMVPFDRRLKSDRALLEVDVDGTETSCNLAISIQSKPALSSDVSGDWLMSVYQQLDKVYDRFAGFPMRYFRDPLTGVTLHNESDEAIVITGLATVSSIAAHSTLQLSSQQLAQVESLSVVPQHFKITAWF</sequence>
<evidence type="ECO:0000256" key="1">
    <source>
        <dbReference type="SAM" id="SignalP"/>
    </source>
</evidence>
<feature type="signal peptide" evidence="1">
    <location>
        <begin position="1"/>
        <end position="18"/>
    </location>
</feature>
<dbReference type="AlphaFoldDB" id="A0AA37TMU3"/>
<evidence type="ECO:0008006" key="4">
    <source>
        <dbReference type="Google" id="ProtNLM"/>
    </source>
</evidence>
<gene>
    <name evidence="2" type="ORF">GCM10007894_25460</name>
</gene>
<reference evidence="2 3" key="1">
    <citation type="journal article" date="2014" name="Int. J. Syst. Evol. Microbiol.">
        <title>Complete genome sequence of Corynebacterium casei LMG S-19264T (=DSM 44701T), isolated from a smear-ripened cheese.</title>
        <authorList>
            <consortium name="US DOE Joint Genome Institute (JGI-PGF)"/>
            <person name="Walter F."/>
            <person name="Albersmeier A."/>
            <person name="Kalinowski J."/>
            <person name="Ruckert C."/>
        </authorList>
    </citation>
    <scope>NUCLEOTIDE SEQUENCE [LARGE SCALE GENOMIC DNA]</scope>
    <source>
        <strain evidence="2 3">NBRC 112785</strain>
    </source>
</reference>
<dbReference type="Pfam" id="PF11205">
    <property type="entry name" value="DUF2987"/>
    <property type="match status" value="1"/>
</dbReference>
<evidence type="ECO:0000313" key="3">
    <source>
        <dbReference type="Proteomes" id="UP001157439"/>
    </source>
</evidence>
<organism evidence="2 3">
    <name type="scientific">Paraferrimonas haliotis</name>
    <dbReference type="NCBI Taxonomy" id="2013866"/>
    <lineage>
        <taxon>Bacteria</taxon>
        <taxon>Pseudomonadati</taxon>
        <taxon>Pseudomonadota</taxon>
        <taxon>Gammaproteobacteria</taxon>
        <taxon>Alteromonadales</taxon>
        <taxon>Ferrimonadaceae</taxon>
        <taxon>Paraferrimonas</taxon>
    </lineage>
</organism>
<proteinExistence type="predicted"/>
<dbReference type="EMBL" id="BSPO01000003">
    <property type="protein sequence ID" value="GLS84569.1"/>
    <property type="molecule type" value="Genomic_DNA"/>
</dbReference>
<evidence type="ECO:0000313" key="2">
    <source>
        <dbReference type="EMBL" id="GLS84569.1"/>
    </source>
</evidence>
<dbReference type="InterPro" id="IPR021370">
    <property type="entry name" value="DUF2987"/>
</dbReference>